<evidence type="ECO:0000259" key="7">
    <source>
        <dbReference type="PROSITE" id="PS51201"/>
    </source>
</evidence>
<feature type="domain" description="RCK N-terminal" evidence="7">
    <location>
        <begin position="1"/>
        <end position="124"/>
    </location>
</feature>
<dbReference type="InterPro" id="IPR006036">
    <property type="entry name" value="K_uptake_TrkA"/>
</dbReference>
<evidence type="ECO:0000256" key="6">
    <source>
        <dbReference type="ARBA" id="ARBA00023065"/>
    </source>
</evidence>
<dbReference type="Pfam" id="PF02080">
    <property type="entry name" value="TrkA_C"/>
    <property type="match status" value="2"/>
</dbReference>
<organism evidence="9 10">
    <name type="scientific">Hyphococcus luteus</name>
    <dbReference type="NCBI Taxonomy" id="2058213"/>
    <lineage>
        <taxon>Bacteria</taxon>
        <taxon>Pseudomonadati</taxon>
        <taxon>Pseudomonadota</taxon>
        <taxon>Alphaproteobacteria</taxon>
        <taxon>Parvularculales</taxon>
        <taxon>Parvularculaceae</taxon>
        <taxon>Hyphococcus</taxon>
    </lineage>
</organism>
<feature type="domain" description="RCK C-terminal" evidence="8">
    <location>
        <begin position="144"/>
        <end position="228"/>
    </location>
</feature>
<keyword evidence="6" id="KW-0406">Ion transport</keyword>
<dbReference type="SUPFAM" id="SSF51735">
    <property type="entry name" value="NAD(P)-binding Rossmann-fold domains"/>
    <property type="match status" value="2"/>
</dbReference>
<gene>
    <name evidence="9" type="ORF">CW354_21985</name>
</gene>
<keyword evidence="4" id="KW-0630">Potassium</keyword>
<name>A0A2S7JZC3_9PROT</name>
<evidence type="ECO:0000256" key="1">
    <source>
        <dbReference type="ARBA" id="ARBA00017378"/>
    </source>
</evidence>
<comment type="caution">
    <text evidence="9">The sequence shown here is derived from an EMBL/GenBank/DDBJ whole genome shotgun (WGS) entry which is preliminary data.</text>
</comment>
<dbReference type="InterPro" id="IPR003148">
    <property type="entry name" value="RCK_N"/>
</dbReference>
<dbReference type="InterPro" id="IPR036721">
    <property type="entry name" value="RCK_C_sf"/>
</dbReference>
<evidence type="ECO:0000256" key="2">
    <source>
        <dbReference type="ARBA" id="ARBA00022448"/>
    </source>
</evidence>
<dbReference type="NCBIfam" id="NF007032">
    <property type="entry name" value="PRK09496.1-4"/>
    <property type="match status" value="1"/>
</dbReference>
<dbReference type="PROSITE" id="PS51202">
    <property type="entry name" value="RCK_C"/>
    <property type="match status" value="2"/>
</dbReference>
<dbReference type="NCBIfam" id="NF007030">
    <property type="entry name" value="PRK09496.1-1"/>
    <property type="match status" value="1"/>
</dbReference>
<dbReference type="EMBL" id="PJCH01000017">
    <property type="protein sequence ID" value="PQA85607.1"/>
    <property type="molecule type" value="Genomic_DNA"/>
</dbReference>
<dbReference type="OrthoDB" id="9775180at2"/>
<dbReference type="InterPro" id="IPR050721">
    <property type="entry name" value="Trk_Ktr_HKT_K-transport"/>
</dbReference>
<dbReference type="Proteomes" id="UP000239504">
    <property type="component" value="Unassembled WGS sequence"/>
</dbReference>
<accession>A0A2S7JZC3</accession>
<dbReference type="AlphaFoldDB" id="A0A2S7JZC3"/>
<dbReference type="Pfam" id="PF02254">
    <property type="entry name" value="TrkA_N"/>
    <property type="match status" value="2"/>
</dbReference>
<reference evidence="9 10" key="1">
    <citation type="submission" date="2017-12" db="EMBL/GenBank/DDBJ databases">
        <authorList>
            <person name="Hurst M.R.H."/>
        </authorList>
    </citation>
    <scope>NUCLEOTIDE SEQUENCE [LARGE SCALE GENOMIC DNA]</scope>
    <source>
        <strain evidence="9 10">SY-3-19</strain>
    </source>
</reference>
<dbReference type="RefSeq" id="WP_104832247.1">
    <property type="nucleotide sequence ID" value="NZ_PJCH01000017.1"/>
</dbReference>
<evidence type="ECO:0000256" key="5">
    <source>
        <dbReference type="ARBA" id="ARBA00023027"/>
    </source>
</evidence>
<feature type="domain" description="RCK C-terminal" evidence="8">
    <location>
        <begin position="371"/>
        <end position="452"/>
    </location>
</feature>
<sequence length="457" mass="50296">MRVIVCGAGRVGVGIARRLSHENNEVTVVDQSKELIRAVTERLDVRGVVGNGAYPETLEEAGAREADMVIAVTFSDEVNMVACQIAHSLFKVPTKIARVRAQGYLDPRYSDIFSRNHLPIDVVISPEREVSEAITQRMSTPGAFELKTFVDGRVWAVGVKLREDCAIVNTPLRQVAELFPDLKITIVAVKRGDHIWRAHSGDMLEAGDRVFFIADRADVSRALEIMGEAARQARRVIIVGGGNIGLFVAKGLEKMGAMKIRLIERNRKRAEIIAEELERTIVLQGDGLDRSILREAGVSEAETVVAVTDNDQVNILAGVVAKREGSRRAMALINDQDYGPISEAVGVDRYVDPRATTISTILQHIRRGRIKGVYSLSDGDAELIDAVALETSPLVGKPLREANLPEGVMIGAVYRDNEVQMPTGDMVINAGDRVVLMSMRENVKDVEQMFRVSIEYF</sequence>
<keyword evidence="3" id="KW-0633">Potassium transport</keyword>
<dbReference type="NCBIfam" id="NF007039">
    <property type="entry name" value="PRK09496.3-2"/>
    <property type="match status" value="1"/>
</dbReference>
<keyword evidence="5" id="KW-0520">NAD</keyword>
<dbReference type="PRINTS" id="PR00335">
    <property type="entry name" value="KUPTAKETRKA"/>
</dbReference>
<dbReference type="Gene3D" id="3.30.70.1450">
    <property type="entry name" value="Regulator of K+ conductance, C-terminal domain"/>
    <property type="match status" value="2"/>
</dbReference>
<evidence type="ECO:0000256" key="4">
    <source>
        <dbReference type="ARBA" id="ARBA00022958"/>
    </source>
</evidence>
<protein>
    <recommendedName>
        <fullName evidence="1">Trk system potassium uptake protein TrkA</fullName>
    </recommendedName>
</protein>
<dbReference type="GO" id="GO:0015079">
    <property type="term" value="F:potassium ion transmembrane transporter activity"/>
    <property type="evidence" value="ECO:0007669"/>
    <property type="project" value="InterPro"/>
</dbReference>
<dbReference type="PROSITE" id="PS51201">
    <property type="entry name" value="RCK_N"/>
    <property type="match status" value="2"/>
</dbReference>
<dbReference type="GO" id="GO:0005886">
    <property type="term" value="C:plasma membrane"/>
    <property type="evidence" value="ECO:0007669"/>
    <property type="project" value="InterPro"/>
</dbReference>
<dbReference type="SUPFAM" id="SSF116726">
    <property type="entry name" value="TrkA C-terminal domain-like"/>
    <property type="match status" value="2"/>
</dbReference>
<dbReference type="PANTHER" id="PTHR43833">
    <property type="entry name" value="POTASSIUM CHANNEL PROTEIN 2-RELATED-RELATED"/>
    <property type="match status" value="1"/>
</dbReference>
<evidence type="ECO:0000313" key="10">
    <source>
        <dbReference type="Proteomes" id="UP000239504"/>
    </source>
</evidence>
<feature type="domain" description="RCK N-terminal" evidence="7">
    <location>
        <begin position="233"/>
        <end position="351"/>
    </location>
</feature>
<dbReference type="Gene3D" id="3.40.50.720">
    <property type="entry name" value="NAD(P)-binding Rossmann-like Domain"/>
    <property type="match status" value="2"/>
</dbReference>
<evidence type="ECO:0000313" key="9">
    <source>
        <dbReference type="EMBL" id="PQA85607.1"/>
    </source>
</evidence>
<dbReference type="InterPro" id="IPR036291">
    <property type="entry name" value="NAD(P)-bd_dom_sf"/>
</dbReference>
<evidence type="ECO:0000256" key="3">
    <source>
        <dbReference type="ARBA" id="ARBA00022538"/>
    </source>
</evidence>
<dbReference type="InterPro" id="IPR006037">
    <property type="entry name" value="RCK_C"/>
</dbReference>
<evidence type="ECO:0000259" key="8">
    <source>
        <dbReference type="PROSITE" id="PS51202"/>
    </source>
</evidence>
<dbReference type="PANTHER" id="PTHR43833:SF5">
    <property type="entry name" value="TRK SYSTEM POTASSIUM UPTAKE PROTEIN TRKA"/>
    <property type="match status" value="1"/>
</dbReference>
<keyword evidence="10" id="KW-1185">Reference proteome</keyword>
<proteinExistence type="predicted"/>
<keyword evidence="2" id="KW-0813">Transport</keyword>
<dbReference type="NCBIfam" id="NF007031">
    <property type="entry name" value="PRK09496.1-2"/>
    <property type="match status" value="1"/>
</dbReference>